<organism evidence="1">
    <name type="scientific">Staphylococcus simulans</name>
    <dbReference type="NCBI Taxonomy" id="1286"/>
    <lineage>
        <taxon>Bacteria</taxon>
        <taxon>Bacillati</taxon>
        <taxon>Bacillota</taxon>
        <taxon>Bacilli</taxon>
        <taxon>Bacillales</taxon>
        <taxon>Staphylococcaceae</taxon>
        <taxon>Staphylococcus</taxon>
    </lineage>
</organism>
<dbReference type="AlphaFoldDB" id="A0A6N3FUI4"/>
<evidence type="ECO:0000313" key="1">
    <source>
        <dbReference type="EMBL" id="VYU55725.1"/>
    </source>
</evidence>
<dbReference type="RefSeq" id="WP_070626401.1">
    <property type="nucleotide sequence ID" value="NZ_CACRUO010000067.1"/>
</dbReference>
<reference evidence="1" key="1">
    <citation type="submission" date="2019-11" db="EMBL/GenBank/DDBJ databases">
        <authorList>
            <person name="Feng L."/>
        </authorList>
    </citation>
    <scope>NUCLEOTIDE SEQUENCE</scope>
    <source>
        <strain evidence="1">SsimulansLFYP27</strain>
    </source>
</reference>
<protein>
    <submittedName>
        <fullName evidence="1">Uncharacterized protein</fullName>
    </submittedName>
</protein>
<proteinExistence type="predicted"/>
<accession>A0A6N3FUI4</accession>
<name>A0A6N3FUI4_STASI</name>
<sequence length="175" mass="21101">MDRDYFIFKEILNSEDYKKVKANQKYILALMYSFMNVYNKLSINQNQIIQLANISRETFRQSKRILKKHKLIEYTYYSKVHLNMPVNREKIYIHIDLINGKYSHLSNGAKLFYSYFLNEQNNLNERYIKYTLSGIMNEFGGTYNTIENICQELIQEKLLVKKKEGVSYIYHFKEI</sequence>
<gene>
    <name evidence="1" type="ORF">SSLFYP27_00263</name>
</gene>
<dbReference type="EMBL" id="CACRUO010000067">
    <property type="protein sequence ID" value="VYU55725.1"/>
    <property type="molecule type" value="Genomic_DNA"/>
</dbReference>